<keyword evidence="1" id="KW-1133">Transmembrane helix</keyword>
<keyword evidence="1" id="KW-0472">Membrane</keyword>
<proteinExistence type="predicted"/>
<keyword evidence="1" id="KW-0812">Transmembrane</keyword>
<dbReference type="RefSeq" id="WP_369704586.1">
    <property type="nucleotide sequence ID" value="NZ_JBGEWD010000009.1"/>
</dbReference>
<organism evidence="2 3">
    <name type="scientific">Clostridium moutaii</name>
    <dbReference type="NCBI Taxonomy" id="3240932"/>
    <lineage>
        <taxon>Bacteria</taxon>
        <taxon>Bacillati</taxon>
        <taxon>Bacillota</taxon>
        <taxon>Clostridia</taxon>
        <taxon>Eubacteriales</taxon>
        <taxon>Clostridiaceae</taxon>
        <taxon>Clostridium</taxon>
    </lineage>
</organism>
<evidence type="ECO:0000313" key="2">
    <source>
        <dbReference type="EMBL" id="MEY8000697.1"/>
    </source>
</evidence>
<evidence type="ECO:0000256" key="1">
    <source>
        <dbReference type="SAM" id="Phobius"/>
    </source>
</evidence>
<accession>A0ABV4BR42</accession>
<protein>
    <submittedName>
        <fullName evidence="2">Uncharacterized protein</fullName>
    </submittedName>
</protein>
<dbReference type="SUPFAM" id="SSF82171">
    <property type="entry name" value="DPP6 N-terminal domain-like"/>
    <property type="match status" value="1"/>
</dbReference>
<gene>
    <name evidence="2" type="ORF">AB8U03_10880</name>
</gene>
<reference evidence="2 3" key="1">
    <citation type="submission" date="2024-08" db="EMBL/GenBank/DDBJ databases">
        <title>Clostridium lapicellarii sp. nov., and Clostridium renhuaiense sp. nov., two species isolated from the mud in a fermentation cellar used for producing sauce-flavour Chinese liquors.</title>
        <authorList>
            <person name="Yang F."/>
            <person name="Wang H."/>
            <person name="Chen L.Q."/>
            <person name="Zhou N."/>
            <person name="Lu J.J."/>
            <person name="Pu X.X."/>
            <person name="Wan B."/>
            <person name="Wang L."/>
            <person name="Liu S.J."/>
        </authorList>
    </citation>
    <scope>NUCLEOTIDE SEQUENCE [LARGE SCALE GENOMIC DNA]</scope>
    <source>
        <strain evidence="2 3">MT-5</strain>
    </source>
</reference>
<evidence type="ECO:0000313" key="3">
    <source>
        <dbReference type="Proteomes" id="UP001564657"/>
    </source>
</evidence>
<name>A0ABV4BR42_9CLOT</name>
<dbReference type="EMBL" id="JBGEWD010000009">
    <property type="protein sequence ID" value="MEY8000697.1"/>
    <property type="molecule type" value="Genomic_DNA"/>
</dbReference>
<dbReference type="Proteomes" id="UP001564657">
    <property type="component" value="Unassembled WGS sequence"/>
</dbReference>
<comment type="caution">
    <text evidence="2">The sequence shown here is derived from an EMBL/GenBank/DDBJ whole genome shotgun (WGS) entry which is preliminary data.</text>
</comment>
<feature type="transmembrane region" description="Helical" evidence="1">
    <location>
        <begin position="7"/>
        <end position="25"/>
    </location>
</feature>
<keyword evidence="3" id="KW-1185">Reference proteome</keyword>
<sequence length="338" mass="37908">MKVLKKIVICIMVSLIIQFGGLFYMNNYFLASNTAIKSKKVVDSSNRTSIFQVNVPNNAKAINVSFDANYIAYYLNSVLYVVNTKTGKSDNVSFSNRDKLCFYKWLPDRNRMLIAEKKNSNLLLSYYDVNKSQKSNITEVAMVSSAAEVKDIEAAPLPNVIYIKVSNGDKTDAIYWINIMKSKKKINTKTYNIGNIEVVPHEDKMVYEDLTNNKVYATGINNALSFIGSTKSCLLEIDNNDQVYIGDVDSNNNIDKIYFGTLKENTSSWQTLQLNTPVSKANLFVTARGKVYINDNRKGTVAEFQTGKKTAYKGIFLQSYSDGIASISDGILVKTPFN</sequence>